<reference evidence="2 5" key="1">
    <citation type="submission" date="2012-05" db="EMBL/GenBank/DDBJ databases">
        <title>The Genome Sequence of Eubacteriaceae bacterium CM2.</title>
        <authorList>
            <consortium name="The Broad Institute Genome Sequencing Platform"/>
            <person name="Earl A."/>
            <person name="Ward D."/>
            <person name="Feldgarden M."/>
            <person name="Gevers D."/>
            <person name="Sizova M."/>
            <person name="Hazen A."/>
            <person name="Epstein S."/>
            <person name="Walker B."/>
            <person name="Young S.K."/>
            <person name="Zeng Q."/>
            <person name="Gargeya S."/>
            <person name="Fitzgerald M."/>
            <person name="Haas B."/>
            <person name="Abouelleil A."/>
            <person name="Alvarado L."/>
            <person name="Arachchi H.M."/>
            <person name="Berlin A."/>
            <person name="Chapman S.B."/>
            <person name="Goldberg J."/>
            <person name="Griggs A."/>
            <person name="Gujja S."/>
            <person name="Hansen M."/>
            <person name="Howarth C."/>
            <person name="Imamovic A."/>
            <person name="Larimer J."/>
            <person name="McCowen C."/>
            <person name="Montmayeur A."/>
            <person name="Murphy C."/>
            <person name="Neiman D."/>
            <person name="Pearson M."/>
            <person name="Priest M."/>
            <person name="Roberts A."/>
            <person name="Saif S."/>
            <person name="Shea T."/>
            <person name="Sisk P."/>
            <person name="Sykes S."/>
            <person name="Wortman J."/>
            <person name="Nusbaum C."/>
            <person name="Birren B."/>
        </authorList>
    </citation>
    <scope>NUCLEOTIDE SEQUENCE [LARGE SCALE GENOMIC DNA]</scope>
    <source>
        <strain evidence="2 5">CM2</strain>
    </source>
</reference>
<evidence type="ECO:0000256" key="1">
    <source>
        <dbReference type="SAM" id="Phobius"/>
    </source>
</evidence>
<name>J5WRQ1_9FIRM</name>
<sequence>MNKKSNGKTRLETMLVMLLLIVFGISTYTLVVVTATSYEKTQAETTAKDNLRLASSYIESKLRSADKDNVKIVDSIFDSQSKAIVLEEKLEGDTYQTAIYYKDNALREIYIKKGTQLEDTSGFEIAKIDKFDIEKLQNNTLNISFATSANGQDYDMQTIVNLN</sequence>
<keyword evidence="1" id="KW-0812">Transmembrane</keyword>
<reference evidence="3 4" key="2">
    <citation type="submission" date="2012-07" db="EMBL/GenBank/DDBJ databases">
        <authorList>
            <person name="Durkin A.S."/>
            <person name="McCorrison J."/>
            <person name="Torralba M."/>
            <person name="Gillis M."/>
            <person name="Methe B."/>
            <person name="Sutton G."/>
            <person name="Nelson K.E."/>
        </authorList>
    </citation>
    <scope>NUCLEOTIDE SEQUENCE [LARGE SCALE GENOMIC DNA]</scope>
    <source>
        <strain evidence="3 4">OBRC8</strain>
    </source>
</reference>
<keyword evidence="1" id="KW-1133">Transmembrane helix</keyword>
<evidence type="ECO:0000313" key="5">
    <source>
        <dbReference type="Proteomes" id="UP000017818"/>
    </source>
</evidence>
<comment type="caution">
    <text evidence="3">The sequence shown here is derived from an EMBL/GenBank/DDBJ whole genome shotgun (WGS) entry which is preliminary data.</text>
</comment>
<dbReference type="AlphaFoldDB" id="J5WRQ1"/>
<dbReference type="HOGENOM" id="CLU_133161_1_0_9"/>
<evidence type="ECO:0000313" key="3">
    <source>
        <dbReference type="EMBL" id="EJU23917.1"/>
    </source>
</evidence>
<evidence type="ECO:0000313" key="2">
    <source>
        <dbReference type="EMBL" id="EHL18583.1"/>
    </source>
</evidence>
<dbReference type="OrthoDB" id="1863061at2"/>
<gene>
    <name evidence="3" type="ORF">HMPREF1143_1014</name>
    <name evidence="2" type="ORF">HMPREF9630_00308</name>
</gene>
<accession>V9HSQ7</accession>
<organism evidence="3 4">
    <name type="scientific">Peptoanaerobacter stomatis</name>
    <dbReference type="NCBI Taxonomy" id="796937"/>
    <lineage>
        <taxon>Bacteria</taxon>
        <taxon>Bacillati</taxon>
        <taxon>Bacillota</taxon>
        <taxon>Clostridia</taxon>
        <taxon>Peptostreptococcales</taxon>
        <taxon>Filifactoraceae</taxon>
        <taxon>Peptoanaerobacter</taxon>
    </lineage>
</organism>
<evidence type="ECO:0000313" key="4">
    <source>
        <dbReference type="Proteomes" id="UP000005244"/>
    </source>
</evidence>
<proteinExistence type="predicted"/>
<protein>
    <recommendedName>
        <fullName evidence="6">DUF4860 domain-containing protein</fullName>
    </recommendedName>
</protein>
<feature type="transmembrane region" description="Helical" evidence="1">
    <location>
        <begin position="12"/>
        <end position="33"/>
    </location>
</feature>
<evidence type="ECO:0008006" key="6">
    <source>
        <dbReference type="Google" id="ProtNLM"/>
    </source>
</evidence>
<keyword evidence="4" id="KW-1185">Reference proteome</keyword>
<dbReference type="InterPro" id="IPR032340">
    <property type="entry name" value="DUF4860"/>
</dbReference>
<dbReference type="RefSeq" id="WP_009527788.1">
    <property type="nucleotide sequence ID" value="NZ_ALNK01000013.1"/>
</dbReference>
<dbReference type="Pfam" id="PF16152">
    <property type="entry name" value="DUF4860"/>
    <property type="match status" value="1"/>
</dbReference>
<accession>J5WRQ1</accession>
<dbReference type="EMBL" id="AFZF02000009">
    <property type="protein sequence ID" value="EHL18583.1"/>
    <property type="molecule type" value="Genomic_DNA"/>
</dbReference>
<keyword evidence="1" id="KW-0472">Membrane</keyword>
<dbReference type="EMBL" id="ALNK01000013">
    <property type="protein sequence ID" value="EJU23917.1"/>
    <property type="molecule type" value="Genomic_DNA"/>
</dbReference>
<dbReference type="Proteomes" id="UP000017818">
    <property type="component" value="Unassembled WGS sequence"/>
</dbReference>
<dbReference type="Proteomes" id="UP000005244">
    <property type="component" value="Unassembled WGS sequence"/>
</dbReference>